<comment type="caution">
    <text evidence="1">The sequence shown here is derived from an EMBL/GenBank/DDBJ whole genome shotgun (WGS) entry which is preliminary data.</text>
</comment>
<evidence type="ECO:0000313" key="1">
    <source>
        <dbReference type="EMBL" id="CAG8690142.1"/>
    </source>
</evidence>
<feature type="non-terminal residue" evidence="1">
    <location>
        <position position="1"/>
    </location>
</feature>
<dbReference type="Proteomes" id="UP000789396">
    <property type="component" value="Unassembled WGS sequence"/>
</dbReference>
<evidence type="ECO:0000313" key="2">
    <source>
        <dbReference type="Proteomes" id="UP000789396"/>
    </source>
</evidence>
<dbReference type="AlphaFoldDB" id="A0A9N9ESY9"/>
<dbReference type="EMBL" id="CAJVPZ010018758">
    <property type="protein sequence ID" value="CAG8690142.1"/>
    <property type="molecule type" value="Genomic_DNA"/>
</dbReference>
<organism evidence="1 2">
    <name type="scientific">Racocetra fulgida</name>
    <dbReference type="NCBI Taxonomy" id="60492"/>
    <lineage>
        <taxon>Eukaryota</taxon>
        <taxon>Fungi</taxon>
        <taxon>Fungi incertae sedis</taxon>
        <taxon>Mucoromycota</taxon>
        <taxon>Glomeromycotina</taxon>
        <taxon>Glomeromycetes</taxon>
        <taxon>Diversisporales</taxon>
        <taxon>Gigasporaceae</taxon>
        <taxon>Racocetra</taxon>
    </lineage>
</organism>
<name>A0A9N9ESY9_9GLOM</name>
<sequence>NFESQENTQKQMSIQASLSAIEIKNELIEELVESFIIADILLEKVDRLLPFFKKHLKYGETIP</sequence>
<gene>
    <name evidence="1" type="ORF">RFULGI_LOCUS9967</name>
</gene>
<keyword evidence="2" id="KW-1185">Reference proteome</keyword>
<reference evidence="1" key="1">
    <citation type="submission" date="2021-06" db="EMBL/GenBank/DDBJ databases">
        <authorList>
            <person name="Kallberg Y."/>
            <person name="Tangrot J."/>
            <person name="Rosling A."/>
        </authorList>
    </citation>
    <scope>NUCLEOTIDE SEQUENCE</scope>
    <source>
        <strain evidence="1">IN212</strain>
    </source>
</reference>
<proteinExistence type="predicted"/>
<protein>
    <submittedName>
        <fullName evidence="1">4987_t:CDS:1</fullName>
    </submittedName>
</protein>
<dbReference type="OrthoDB" id="2407789at2759"/>
<accession>A0A9N9ESY9</accession>